<organism evidence="1 2">
    <name type="scientific">Anopheles arabiensis</name>
    <name type="common">Mosquito</name>
    <dbReference type="NCBI Taxonomy" id="7173"/>
    <lineage>
        <taxon>Eukaryota</taxon>
        <taxon>Metazoa</taxon>
        <taxon>Ecdysozoa</taxon>
        <taxon>Arthropoda</taxon>
        <taxon>Hexapoda</taxon>
        <taxon>Insecta</taxon>
        <taxon>Pterygota</taxon>
        <taxon>Neoptera</taxon>
        <taxon>Endopterygota</taxon>
        <taxon>Diptera</taxon>
        <taxon>Nematocera</taxon>
        <taxon>Culicoidea</taxon>
        <taxon>Culicidae</taxon>
        <taxon>Anophelinae</taxon>
        <taxon>Anopheles</taxon>
    </lineage>
</organism>
<sequence>MAKALLTNRYVTEQECLRVGGQHISCAGNPPNIAAVSSTYPCLRIVIQQLGYQPPSATITTRWIRQTMTEVLLEPKVLTEGRLILEFTFDDLMRIKSWHMAVRTHRELIPRSVIALHSPQPDPAMLEQMSKNITRQGITNSTLNYLRMLNVQQIRDENVKVLALVLELGTPGPKFPARSDHRAQIFLWRLR</sequence>
<dbReference type="PANTHER" id="PTHR10378">
    <property type="entry name" value="LIM DOMAIN-BINDING PROTEIN"/>
    <property type="match status" value="1"/>
</dbReference>
<dbReference type="EnsemblMetazoa" id="AARA003635-RA">
    <property type="protein sequence ID" value="AARA003635-PA"/>
    <property type="gene ID" value="AARA003635"/>
</dbReference>
<proteinExistence type="predicted"/>
<dbReference type="VEuPathDB" id="VectorBase:AARA003635"/>
<evidence type="ECO:0000313" key="1">
    <source>
        <dbReference type="EnsemblMetazoa" id="AARA003635-PA"/>
    </source>
</evidence>
<dbReference type="EMBL" id="APCN01007014">
    <property type="status" value="NOT_ANNOTATED_CDS"/>
    <property type="molecule type" value="Genomic_DNA"/>
</dbReference>
<dbReference type="EMBL" id="APCN01007012">
    <property type="status" value="NOT_ANNOTATED_CDS"/>
    <property type="molecule type" value="Genomic_DNA"/>
</dbReference>
<dbReference type="VEuPathDB" id="VectorBase:AARA21_007771"/>
<dbReference type="AlphaFoldDB" id="A0A182HQU2"/>
<reference evidence="1" key="1">
    <citation type="submission" date="2022-08" db="UniProtKB">
        <authorList>
            <consortium name="EnsemblMetazoa"/>
        </authorList>
    </citation>
    <scope>IDENTIFICATION</scope>
    <source>
        <strain evidence="1">Dongola</strain>
    </source>
</reference>
<dbReference type="InterPro" id="IPR029005">
    <property type="entry name" value="LIM-bd/SEUSS"/>
</dbReference>
<name>A0A182HQU2_ANOAR</name>
<dbReference type="Proteomes" id="UP000075840">
    <property type="component" value="Unassembled WGS sequence"/>
</dbReference>
<accession>A0A182HQU2</accession>
<keyword evidence="2" id="KW-1185">Reference proteome</keyword>
<evidence type="ECO:0000313" key="2">
    <source>
        <dbReference type="Proteomes" id="UP000075840"/>
    </source>
</evidence>
<protein>
    <submittedName>
        <fullName evidence="1">Uncharacterized protein</fullName>
    </submittedName>
</protein>
<dbReference type="EMBL" id="APCN01007013">
    <property type="status" value="NOT_ANNOTATED_CDS"/>
    <property type="molecule type" value="Genomic_DNA"/>
</dbReference>